<dbReference type="InterPro" id="IPR002575">
    <property type="entry name" value="Aminoglycoside_PTrfase"/>
</dbReference>
<dbReference type="EMBL" id="JABEYC010000091">
    <property type="protein sequence ID" value="KAF4982960.1"/>
    <property type="molecule type" value="Genomic_DNA"/>
</dbReference>
<comment type="caution">
    <text evidence="3">The sequence shown here is derived from an EMBL/GenBank/DDBJ whole genome shotgun (WGS) entry which is preliminary data.</text>
</comment>
<evidence type="ECO:0000256" key="1">
    <source>
        <dbReference type="SAM" id="MobiDB-lite"/>
    </source>
</evidence>
<keyword evidence="4" id="KW-1185">Reference proteome</keyword>
<dbReference type="InterPro" id="IPR011009">
    <property type="entry name" value="Kinase-like_dom_sf"/>
</dbReference>
<evidence type="ECO:0000313" key="4">
    <source>
        <dbReference type="Proteomes" id="UP000635477"/>
    </source>
</evidence>
<proteinExistence type="predicted"/>
<dbReference type="Pfam" id="PF01636">
    <property type="entry name" value="APH"/>
    <property type="match status" value="1"/>
</dbReference>
<dbReference type="OrthoDB" id="8300194at2759"/>
<protein>
    <recommendedName>
        <fullName evidence="2">Aminoglycoside phosphotransferase domain-containing protein</fullName>
    </recommendedName>
</protein>
<dbReference type="SUPFAM" id="SSF56112">
    <property type="entry name" value="Protein kinase-like (PK-like)"/>
    <property type="match status" value="1"/>
</dbReference>
<name>A0A8H4XPA6_9HYPO</name>
<reference evidence="3" key="2">
    <citation type="submission" date="2020-05" db="EMBL/GenBank/DDBJ databases">
        <authorList>
            <person name="Kim H.-S."/>
            <person name="Proctor R.H."/>
            <person name="Brown D.W."/>
        </authorList>
    </citation>
    <scope>NUCLEOTIDE SEQUENCE</scope>
    <source>
        <strain evidence="3">NRRL 22465</strain>
    </source>
</reference>
<evidence type="ECO:0000259" key="2">
    <source>
        <dbReference type="Pfam" id="PF01636"/>
    </source>
</evidence>
<accession>A0A8H4XPA6</accession>
<dbReference type="AlphaFoldDB" id="A0A8H4XPA6"/>
<organism evidence="3 4">
    <name type="scientific">Fusarium zealandicum</name>
    <dbReference type="NCBI Taxonomy" id="1053134"/>
    <lineage>
        <taxon>Eukaryota</taxon>
        <taxon>Fungi</taxon>
        <taxon>Dikarya</taxon>
        <taxon>Ascomycota</taxon>
        <taxon>Pezizomycotina</taxon>
        <taxon>Sordariomycetes</taxon>
        <taxon>Hypocreomycetidae</taxon>
        <taxon>Hypocreales</taxon>
        <taxon>Nectriaceae</taxon>
        <taxon>Fusarium</taxon>
        <taxon>Fusarium staphyleae species complex</taxon>
    </lineage>
</organism>
<gene>
    <name evidence="3" type="ORF">FZEAL_1530</name>
</gene>
<evidence type="ECO:0000313" key="3">
    <source>
        <dbReference type="EMBL" id="KAF4982960.1"/>
    </source>
</evidence>
<dbReference type="Gene3D" id="3.90.1200.10">
    <property type="match status" value="1"/>
</dbReference>
<reference evidence="3" key="1">
    <citation type="journal article" date="2020" name="BMC Genomics">
        <title>Correction to: Identification and distribution of gene clusters required for synthesis of sphingolipid metabolism inhibitors in diverse species of the filamentous fungus Fusarium.</title>
        <authorList>
            <person name="Kim H.S."/>
            <person name="Lohmar J.M."/>
            <person name="Busman M."/>
            <person name="Brown D.W."/>
            <person name="Naumann T.A."/>
            <person name="Divon H.H."/>
            <person name="Lysoe E."/>
            <person name="Uhlig S."/>
            <person name="Proctor R.H."/>
        </authorList>
    </citation>
    <scope>NUCLEOTIDE SEQUENCE</scope>
    <source>
        <strain evidence="3">NRRL 22465</strain>
    </source>
</reference>
<feature type="region of interest" description="Disordered" evidence="1">
    <location>
        <begin position="1"/>
        <end position="24"/>
    </location>
</feature>
<sequence length="295" mass="33413">MSRCTAVISQQPTTSSPPPEHINSESSESLAFWQTVLSRCDSSNLVYKNELDDDGRDVFALGSVIIKSGHLHETRTRDYSWNDKNEVVADALAQKPLAELGIKVPEIYFAGKVFTQLSYKYKRLAHSPQINDGDVLVQQRIPGVGLNIAKQYLDLDAMESFKQQAPAVLRTLHKIRPSSAQSFRSYIVPAPDPVESRRIRQQEADIIFSEANADTDLGFMHNDFTESNTIVDEGRIVGLVDWEMAGYLGWETARQVHLHIRGPNKEGYSSLEGKKEYVDVLRRLLFWRDLYDPLD</sequence>
<dbReference type="Proteomes" id="UP000635477">
    <property type="component" value="Unassembled WGS sequence"/>
</dbReference>
<dbReference type="InterPro" id="IPR051678">
    <property type="entry name" value="AGP_Transferase"/>
</dbReference>
<dbReference type="PANTHER" id="PTHR21310">
    <property type="entry name" value="AMINOGLYCOSIDE PHOSPHOTRANSFERASE-RELATED-RELATED"/>
    <property type="match status" value="1"/>
</dbReference>
<feature type="domain" description="Aminoglycoside phosphotransferase" evidence="2">
    <location>
        <begin position="195"/>
        <end position="247"/>
    </location>
</feature>